<dbReference type="SUPFAM" id="SSF109604">
    <property type="entry name" value="HD-domain/PDEase-like"/>
    <property type="match status" value="1"/>
</dbReference>
<evidence type="ECO:0000259" key="1">
    <source>
        <dbReference type="Pfam" id="PF01966"/>
    </source>
</evidence>
<name>A0A844ZGD8_9SPHN</name>
<evidence type="ECO:0000313" key="2">
    <source>
        <dbReference type="EMBL" id="MXO86915.1"/>
    </source>
</evidence>
<dbReference type="EMBL" id="WTYW01000004">
    <property type="protein sequence ID" value="MXO86915.1"/>
    <property type="molecule type" value="Genomic_DNA"/>
</dbReference>
<evidence type="ECO:0000313" key="3">
    <source>
        <dbReference type="Proteomes" id="UP000433104"/>
    </source>
</evidence>
<dbReference type="InterPro" id="IPR006674">
    <property type="entry name" value="HD_domain"/>
</dbReference>
<dbReference type="PANTHER" id="PTHR40202">
    <property type="match status" value="1"/>
</dbReference>
<keyword evidence="3" id="KW-1185">Reference proteome</keyword>
<reference evidence="2 3" key="1">
    <citation type="submission" date="2019-12" db="EMBL/GenBank/DDBJ databases">
        <title>Genomic-based taxomic classification of the family Erythrobacteraceae.</title>
        <authorList>
            <person name="Xu L."/>
        </authorList>
    </citation>
    <scope>NUCLEOTIDE SEQUENCE [LARGE SCALE GENOMIC DNA]</scope>
    <source>
        <strain evidence="2 3">MCCC 1A09962</strain>
    </source>
</reference>
<sequence length="210" mass="24295">MSNETRTEAALAHDAMERAKFREMKEGTKEDWAKIGSQYMAFAKDLPDRVLDHLRLLDGDFGGFPVCRLEHSLQTATRAYRDGRDEQYVVMALLHDIGDTLGTYNHPEVAASIIKPFVSEEIHWICQNHGAFQGYYYFHFLGMDQNVREQFRDHEHFDACAEFCEKYDQAAFDPDYESESLEFFEPMVRRVMARPLKSMYAKAAENAEAA</sequence>
<proteinExistence type="predicted"/>
<gene>
    <name evidence="2" type="ORF">GRI38_12840</name>
</gene>
<dbReference type="Proteomes" id="UP000433104">
    <property type="component" value="Unassembled WGS sequence"/>
</dbReference>
<dbReference type="AlphaFoldDB" id="A0A844ZGD8"/>
<feature type="domain" description="HD" evidence="1">
    <location>
        <begin position="68"/>
        <end position="139"/>
    </location>
</feature>
<dbReference type="RefSeq" id="WP_160684836.1">
    <property type="nucleotide sequence ID" value="NZ_WTYW01000004.1"/>
</dbReference>
<dbReference type="OrthoDB" id="9802857at2"/>
<organism evidence="2 3">
    <name type="scientific">Parapontixanthobacter aurantiacus</name>
    <dbReference type="NCBI Taxonomy" id="1463599"/>
    <lineage>
        <taxon>Bacteria</taxon>
        <taxon>Pseudomonadati</taxon>
        <taxon>Pseudomonadota</taxon>
        <taxon>Alphaproteobacteria</taxon>
        <taxon>Sphingomonadales</taxon>
        <taxon>Erythrobacteraceae</taxon>
        <taxon>Parapontixanthobacter</taxon>
    </lineage>
</organism>
<dbReference type="Gene3D" id="1.10.3210.10">
    <property type="entry name" value="Hypothetical protein af1432"/>
    <property type="match status" value="1"/>
</dbReference>
<protein>
    <submittedName>
        <fullName evidence="2">HD domain-containing protein</fullName>
    </submittedName>
</protein>
<accession>A0A844ZGD8</accession>
<dbReference type="InterPro" id="IPR052567">
    <property type="entry name" value="OP_Dioxygenase"/>
</dbReference>
<dbReference type="PANTHER" id="PTHR40202:SF1">
    <property type="entry name" value="HD DOMAIN-CONTAINING PROTEIN"/>
    <property type="match status" value="1"/>
</dbReference>
<dbReference type="Pfam" id="PF01966">
    <property type="entry name" value="HD"/>
    <property type="match status" value="1"/>
</dbReference>
<comment type="caution">
    <text evidence="2">The sequence shown here is derived from an EMBL/GenBank/DDBJ whole genome shotgun (WGS) entry which is preliminary data.</text>
</comment>